<gene>
    <name evidence="1" type="ORF">Edafosvirus57_2</name>
</gene>
<evidence type="ECO:0000313" key="1">
    <source>
        <dbReference type="EMBL" id="AYV78949.1"/>
    </source>
</evidence>
<sequence length="924" mass="108460">KLFEIIRENSLTNKVKKFMSYNEHHCKVPFSSLNNPDVPIGYAPFQNECFKLTETRQFINYLEDYIKKIGDDNENTMIKLIHELSLTVSYITKGKSHQLQRMVIDMFCELFAETKVYKVIRKMLLSEIDNHNCGKATTFQGYKRNREKVFETAQLLLYSDVKTSISHQENKKYASLIMRSIDGNDVIIKMAGKNMCEKIMLADKTYNNAGCRIGKYHIPLLPINIILDHDIYDQCVRQWIRANYAKKYGINAASDLLLYYFLADSLRVFLSDVSTELKTCYKDLVYLMLDRKRFGTTFTEYSYLMTNPPAPVIGSENKINHILLKSMEHIGLAKNNNEPHSPFVFWYAFILALGDKELIKSQLIYCKNDISKDNLSVDNLLDEIKNKIKTIKEMDYSNIMSNYDYTCYITLEDISEAGGYVFPSHKLSKKITCSPNMILSEEAYQTLENNIRCPICYTNIKTDSLKKIKPKYEVEKQDKNSHTNTLPDLDEPYYNVTKYELVTITEDEYKKDLIEQLIPMEKCNFDTISYNIDKPYIQEPMGTRSIEVKIQEEFTKLIDYKYGFLNKINFENVCLAGGFCRSILLKQKLKDFDFFIFGENHEQVFQRLISEIMMEIKKLYPKNKFLIMYKHLFNVYEIVSISDPNNFFKEDYVLDNFKQYDFKSLHKFDQNIIIDPKTGKVYKRKFKKLIQTETDTEKIENVDFSNYFEDGDITGIKMSYRFQFILTKNNSIKSILNNFDFYPCRVAWDGKTTWFTDKSAKAYKYMINIINENNYSTLFDYRLGKYFTYGFSIVLPELDIDKIRNNKVLELGTNKFNLSQIDNKCILVEHNSHIANQLASLESLEKKSLETDGRALYKSSLFCSLVSLLRYVKINNISYLITENCTVPSKDYNMKFQESEETIYFVNKIDSRINNHDLYGVLRK</sequence>
<protein>
    <submittedName>
        <fullName evidence="1">Uncharacterized protein</fullName>
    </submittedName>
</protein>
<reference evidence="1" key="1">
    <citation type="submission" date="2018-10" db="EMBL/GenBank/DDBJ databases">
        <title>Hidden diversity of soil giant viruses.</title>
        <authorList>
            <person name="Schulz F."/>
            <person name="Alteio L."/>
            <person name="Goudeau D."/>
            <person name="Ryan E.M."/>
            <person name="Malmstrom R.R."/>
            <person name="Blanchard J."/>
            <person name="Woyke T."/>
        </authorList>
    </citation>
    <scope>NUCLEOTIDE SEQUENCE</scope>
    <source>
        <strain evidence="1">EDV1</strain>
    </source>
</reference>
<organism evidence="1">
    <name type="scientific">Edafosvirus sp</name>
    <dbReference type="NCBI Taxonomy" id="2487765"/>
    <lineage>
        <taxon>Viruses</taxon>
        <taxon>Varidnaviria</taxon>
        <taxon>Bamfordvirae</taxon>
        <taxon>Nucleocytoviricota</taxon>
        <taxon>Megaviricetes</taxon>
        <taxon>Imitervirales</taxon>
        <taxon>Mimiviridae</taxon>
        <taxon>Klosneuvirinae</taxon>
    </lineage>
</organism>
<name>A0A3G5A042_9VIRU</name>
<accession>A0A3G5A042</accession>
<feature type="non-terminal residue" evidence="1">
    <location>
        <position position="1"/>
    </location>
</feature>
<proteinExistence type="predicted"/>
<dbReference type="EMBL" id="MK072122">
    <property type="protein sequence ID" value="AYV78949.1"/>
    <property type="molecule type" value="Genomic_DNA"/>
</dbReference>